<accession>A0AAW1R3A3</accession>
<evidence type="ECO:0008006" key="4">
    <source>
        <dbReference type="Google" id="ProtNLM"/>
    </source>
</evidence>
<feature type="region of interest" description="Disordered" evidence="1">
    <location>
        <begin position="391"/>
        <end position="434"/>
    </location>
</feature>
<gene>
    <name evidence="2" type="ORF">WJX81_006084</name>
</gene>
<name>A0AAW1R3A3_9CHLO</name>
<comment type="caution">
    <text evidence="2">The sequence shown here is derived from an EMBL/GenBank/DDBJ whole genome shotgun (WGS) entry which is preliminary data.</text>
</comment>
<keyword evidence="3" id="KW-1185">Reference proteome</keyword>
<organism evidence="2 3">
    <name type="scientific">Elliptochloris bilobata</name>
    <dbReference type="NCBI Taxonomy" id="381761"/>
    <lineage>
        <taxon>Eukaryota</taxon>
        <taxon>Viridiplantae</taxon>
        <taxon>Chlorophyta</taxon>
        <taxon>core chlorophytes</taxon>
        <taxon>Trebouxiophyceae</taxon>
        <taxon>Trebouxiophyceae incertae sedis</taxon>
        <taxon>Elliptochloris clade</taxon>
        <taxon>Elliptochloris</taxon>
    </lineage>
</organism>
<evidence type="ECO:0000313" key="3">
    <source>
        <dbReference type="Proteomes" id="UP001445335"/>
    </source>
</evidence>
<dbReference type="Proteomes" id="UP001445335">
    <property type="component" value="Unassembled WGS sequence"/>
</dbReference>
<feature type="region of interest" description="Disordered" evidence="1">
    <location>
        <begin position="182"/>
        <end position="226"/>
    </location>
</feature>
<protein>
    <recommendedName>
        <fullName evidence="4">Tudor domain-containing protein</fullName>
    </recommendedName>
</protein>
<feature type="compositionally biased region" description="Low complexity" evidence="1">
    <location>
        <begin position="343"/>
        <end position="366"/>
    </location>
</feature>
<feature type="region of interest" description="Disordered" evidence="1">
    <location>
        <begin position="338"/>
        <end position="366"/>
    </location>
</feature>
<dbReference type="EMBL" id="JALJOU010000054">
    <property type="protein sequence ID" value="KAK9827993.1"/>
    <property type="molecule type" value="Genomic_DNA"/>
</dbReference>
<evidence type="ECO:0000256" key="1">
    <source>
        <dbReference type="SAM" id="MobiDB-lite"/>
    </source>
</evidence>
<sequence length="434" mass="44054">MLAVGANAPHGAPAMLSPGGALLAGGLLQPLCSTEHQRAQDPIVALLASDTAFAQAVNSKQLDAAAAIAVQLVKTHVTAVAQLVPRALPDGSSATTAYRAGEGAVAEPVAMQPAAETPVAVGDRVVVTAGAAKARGRGAAAAPAVGRAAAVVAFDGHGWAVIQAADTGERLRLQQRFLAHAPPEDLGGAGSPTSCAPAAFSQAGAEAVGSPRARKRPRAGVDTPEQRTALERAKAQMVELEEVIPWRAVRACWRTRRPAWRRALRKGCEGVPGVAARMQELRQALVTDGAATLAGGAAWDEAAEACAAGAPGAGLDRLLQLWADLQQGIHTWLEDRSLSGSPAEASGDNAEADAAPAPSGPAASGPASARIAFVAADSPLDVPCAHLDTPFEGWAAGAGEGWGSEPEYASDEFDSGAETEREEGSDVTVMCDSD</sequence>
<proteinExistence type="predicted"/>
<reference evidence="2 3" key="1">
    <citation type="journal article" date="2024" name="Nat. Commun.">
        <title>Phylogenomics reveals the evolutionary origins of lichenization in chlorophyte algae.</title>
        <authorList>
            <person name="Puginier C."/>
            <person name="Libourel C."/>
            <person name="Otte J."/>
            <person name="Skaloud P."/>
            <person name="Haon M."/>
            <person name="Grisel S."/>
            <person name="Petersen M."/>
            <person name="Berrin J.G."/>
            <person name="Delaux P.M."/>
            <person name="Dal Grande F."/>
            <person name="Keller J."/>
        </authorList>
    </citation>
    <scope>NUCLEOTIDE SEQUENCE [LARGE SCALE GENOMIC DNA]</scope>
    <source>
        <strain evidence="2 3">SAG 245.80</strain>
    </source>
</reference>
<evidence type="ECO:0000313" key="2">
    <source>
        <dbReference type="EMBL" id="KAK9827993.1"/>
    </source>
</evidence>
<feature type="compositionally biased region" description="Acidic residues" evidence="1">
    <location>
        <begin position="408"/>
        <end position="417"/>
    </location>
</feature>
<dbReference type="AlphaFoldDB" id="A0AAW1R3A3"/>